<keyword evidence="2" id="KW-1185">Reference proteome</keyword>
<gene>
    <name evidence="1" type="primary">fliI</name>
    <name evidence="1" type="ORF">GXW76_23860</name>
</gene>
<dbReference type="EMBL" id="JAAEDM010000127">
    <property type="protein sequence ID" value="MBR0674229.1"/>
    <property type="molecule type" value="Genomic_DNA"/>
</dbReference>
<reference evidence="1" key="2">
    <citation type="journal article" date="2021" name="Syst. Appl. Microbiol.">
        <title>Roseomonas hellenica sp. nov., isolated from roots of wild-growing Alkanna tinctoria.</title>
        <authorList>
            <person name="Rat A."/>
            <person name="Naranjo H.D."/>
            <person name="Lebbe L."/>
            <person name="Cnockaert M."/>
            <person name="Krigas N."/>
            <person name="Grigoriadou K."/>
            <person name="Maloupa E."/>
            <person name="Willems A."/>
        </authorList>
    </citation>
    <scope>NUCLEOTIDE SEQUENCE</scope>
    <source>
        <strain evidence="1">LMG 31231</strain>
    </source>
</reference>
<reference evidence="1" key="1">
    <citation type="submission" date="2020-01" db="EMBL/GenBank/DDBJ databases">
        <authorList>
            <person name="Rat A."/>
        </authorList>
    </citation>
    <scope>NUCLEOTIDE SEQUENCE</scope>
    <source>
        <strain evidence="1">LMG 31231</strain>
    </source>
</reference>
<accession>A0A9X9X4A0</accession>
<comment type="caution">
    <text evidence="1">The sequence shown here is derived from an EMBL/GenBank/DDBJ whole genome shotgun (WGS) entry which is preliminary data.</text>
</comment>
<dbReference type="Proteomes" id="UP001138751">
    <property type="component" value="Unassembled WGS sequence"/>
</dbReference>
<dbReference type="AlphaFoldDB" id="A0A9X9X4A0"/>
<organism evidence="1 2">
    <name type="scientific">Neoroseomonas soli</name>
    <dbReference type="NCBI Taxonomy" id="1081025"/>
    <lineage>
        <taxon>Bacteria</taxon>
        <taxon>Pseudomonadati</taxon>
        <taxon>Pseudomonadota</taxon>
        <taxon>Alphaproteobacteria</taxon>
        <taxon>Acetobacterales</taxon>
        <taxon>Acetobacteraceae</taxon>
        <taxon>Neoroseomonas</taxon>
    </lineage>
</organism>
<evidence type="ECO:0000313" key="2">
    <source>
        <dbReference type="Proteomes" id="UP001138751"/>
    </source>
</evidence>
<evidence type="ECO:0000313" key="1">
    <source>
        <dbReference type="EMBL" id="MBR0674229.1"/>
    </source>
</evidence>
<protein>
    <submittedName>
        <fullName evidence="1">Flagellum-specific ATP synthase FliI</fullName>
    </submittedName>
</protein>
<sequence length="92" mass="9192">MRPDFTATAAALDFLPREAVRGTVTGLGGLAVTLEGFGPLAAIGDRVRLEAPCGAPVLAEIAAFRDGRAEAIALGPLAGLSAGARAVLAPRP</sequence>
<name>A0A9X9X4A0_9PROT</name>
<proteinExistence type="predicted"/>
<feature type="non-terminal residue" evidence="1">
    <location>
        <position position="92"/>
    </location>
</feature>